<gene>
    <name evidence="8" type="ORF">CEPIT_LOCUS4849</name>
</gene>
<comment type="subcellular location">
    <subcellularLocation>
        <location evidence="1">Membrane</location>
        <topology evidence="1">Multi-pass membrane protein</topology>
    </subcellularLocation>
</comment>
<evidence type="ECO:0000313" key="9">
    <source>
        <dbReference type="Proteomes" id="UP001152523"/>
    </source>
</evidence>
<evidence type="ECO:0000313" key="8">
    <source>
        <dbReference type="EMBL" id="CAH9074003.1"/>
    </source>
</evidence>
<feature type="transmembrane region" description="Helical" evidence="7">
    <location>
        <begin position="6"/>
        <end position="26"/>
    </location>
</feature>
<evidence type="ECO:0000256" key="1">
    <source>
        <dbReference type="ARBA" id="ARBA00004141"/>
    </source>
</evidence>
<dbReference type="PANTHER" id="PTHR31645">
    <property type="entry name" value="OLIGOPEPTIDE TRANSPORTER YGL114W-RELATED"/>
    <property type="match status" value="1"/>
</dbReference>
<comment type="similarity">
    <text evidence="2">Belongs to the YSL (TC 2.A.67.2) family.</text>
</comment>
<dbReference type="EMBL" id="CAMAPF010000025">
    <property type="protein sequence ID" value="CAH9074003.1"/>
    <property type="molecule type" value="Genomic_DNA"/>
</dbReference>
<evidence type="ECO:0000256" key="6">
    <source>
        <dbReference type="ARBA" id="ARBA00023136"/>
    </source>
</evidence>
<dbReference type="PANTHER" id="PTHR31645:SF20">
    <property type="entry name" value="METAL-NICOTIANAMINE TRANSPORTER YSL7"/>
    <property type="match status" value="1"/>
</dbReference>
<keyword evidence="6 7" id="KW-0472">Membrane</keyword>
<reference evidence="8" key="1">
    <citation type="submission" date="2022-07" db="EMBL/GenBank/DDBJ databases">
        <authorList>
            <person name="Macas J."/>
            <person name="Novak P."/>
            <person name="Neumann P."/>
        </authorList>
    </citation>
    <scope>NUCLEOTIDE SEQUENCE</scope>
</reference>
<dbReference type="GO" id="GO:0016020">
    <property type="term" value="C:membrane"/>
    <property type="evidence" value="ECO:0007669"/>
    <property type="project" value="UniProtKB-SubCell"/>
</dbReference>
<comment type="caution">
    <text evidence="8">The sequence shown here is derived from an EMBL/GenBank/DDBJ whole genome shotgun (WGS) entry which is preliminary data.</text>
</comment>
<evidence type="ECO:0000256" key="7">
    <source>
        <dbReference type="SAM" id="Phobius"/>
    </source>
</evidence>
<sequence>MLCPAMVNVSLLIGAIISWGIMWPMIEAKKGVWYSADVPASSLHGIQGYR</sequence>
<dbReference type="GO" id="GO:0035673">
    <property type="term" value="F:oligopeptide transmembrane transporter activity"/>
    <property type="evidence" value="ECO:0007669"/>
    <property type="project" value="InterPro"/>
</dbReference>
<protein>
    <submittedName>
        <fullName evidence="8">Uncharacterized protein</fullName>
    </submittedName>
</protein>
<evidence type="ECO:0000256" key="4">
    <source>
        <dbReference type="ARBA" id="ARBA00022692"/>
    </source>
</evidence>
<proteinExistence type="inferred from homology"/>
<dbReference type="InterPro" id="IPR045035">
    <property type="entry name" value="YSL-like"/>
</dbReference>
<organism evidence="8 9">
    <name type="scientific">Cuscuta epithymum</name>
    <dbReference type="NCBI Taxonomy" id="186058"/>
    <lineage>
        <taxon>Eukaryota</taxon>
        <taxon>Viridiplantae</taxon>
        <taxon>Streptophyta</taxon>
        <taxon>Embryophyta</taxon>
        <taxon>Tracheophyta</taxon>
        <taxon>Spermatophyta</taxon>
        <taxon>Magnoliopsida</taxon>
        <taxon>eudicotyledons</taxon>
        <taxon>Gunneridae</taxon>
        <taxon>Pentapetalae</taxon>
        <taxon>asterids</taxon>
        <taxon>lamiids</taxon>
        <taxon>Solanales</taxon>
        <taxon>Convolvulaceae</taxon>
        <taxon>Cuscuteae</taxon>
        <taxon>Cuscuta</taxon>
        <taxon>Cuscuta subgen. Cuscuta</taxon>
    </lineage>
</organism>
<evidence type="ECO:0000256" key="2">
    <source>
        <dbReference type="ARBA" id="ARBA00010276"/>
    </source>
</evidence>
<keyword evidence="5 7" id="KW-1133">Transmembrane helix</keyword>
<keyword evidence="9" id="KW-1185">Reference proteome</keyword>
<evidence type="ECO:0000256" key="5">
    <source>
        <dbReference type="ARBA" id="ARBA00022989"/>
    </source>
</evidence>
<dbReference type="Pfam" id="PF03169">
    <property type="entry name" value="OPT"/>
    <property type="match status" value="1"/>
</dbReference>
<keyword evidence="4 7" id="KW-0812">Transmembrane</keyword>
<accession>A0AAV0CEP6</accession>
<dbReference type="AlphaFoldDB" id="A0AAV0CEP6"/>
<keyword evidence="3" id="KW-0813">Transport</keyword>
<feature type="non-terminal residue" evidence="8">
    <location>
        <position position="50"/>
    </location>
</feature>
<dbReference type="InterPro" id="IPR004813">
    <property type="entry name" value="OPT"/>
</dbReference>
<evidence type="ECO:0000256" key="3">
    <source>
        <dbReference type="ARBA" id="ARBA00022448"/>
    </source>
</evidence>
<name>A0AAV0CEP6_9ASTE</name>
<dbReference type="Proteomes" id="UP001152523">
    <property type="component" value="Unassembled WGS sequence"/>
</dbReference>